<gene>
    <name evidence="17" type="primary">100635072</name>
</gene>
<dbReference type="FunFam" id="2.130.10.10:FF:000401">
    <property type="entry name" value="Cilia- and flagella-associated protein 44"/>
    <property type="match status" value="1"/>
</dbReference>
<keyword evidence="8" id="KW-0206">Cytoskeleton</keyword>
<dbReference type="InterPro" id="IPR036322">
    <property type="entry name" value="WD40_repeat_dom_sf"/>
</dbReference>
<dbReference type="PROSITE" id="PS00678">
    <property type="entry name" value="WD_REPEATS_1"/>
    <property type="match status" value="1"/>
</dbReference>
<dbReference type="InterPro" id="IPR055439">
    <property type="entry name" value="Beta-prop_EML_1st"/>
</dbReference>
<evidence type="ECO:0000256" key="11">
    <source>
        <dbReference type="ARBA" id="ARBA00060934"/>
    </source>
</evidence>
<feature type="repeat" description="WD" evidence="13">
    <location>
        <begin position="863"/>
        <end position="895"/>
    </location>
</feature>
<dbReference type="SUPFAM" id="SSF50978">
    <property type="entry name" value="WD40 repeat-like"/>
    <property type="match status" value="2"/>
</dbReference>
<name>A0A1X7UAE0_AMPQE</name>
<dbReference type="Pfam" id="PF23409">
    <property type="entry name" value="Beta-prop_EML"/>
    <property type="match status" value="1"/>
</dbReference>
<dbReference type="Gene3D" id="2.130.10.10">
    <property type="entry name" value="YVTN repeat-like/Quinoprotein amine dehydrogenase"/>
    <property type="match status" value="3"/>
</dbReference>
<comment type="function">
    <text evidence="10">Flagellar protein involved in sperm flagellum axoneme organization and function.</text>
</comment>
<dbReference type="InterPro" id="IPR001680">
    <property type="entry name" value="WD40_rpt"/>
</dbReference>
<protein>
    <recommendedName>
        <fullName evidence="12">Cilia- and flagella-associated protein 44</fullName>
    </recommendedName>
</protein>
<keyword evidence="3 13" id="KW-0853">WD repeat</keyword>
<keyword evidence="2" id="KW-0963">Cytoplasm</keyword>
<dbReference type="Proteomes" id="UP000007879">
    <property type="component" value="Unassembled WGS sequence"/>
</dbReference>
<feature type="region of interest" description="Disordered" evidence="15">
    <location>
        <begin position="1502"/>
        <end position="1548"/>
    </location>
</feature>
<dbReference type="eggNOG" id="ENOG502QUZQ">
    <property type="taxonomic scope" value="Eukaryota"/>
</dbReference>
<dbReference type="EnsemblMetazoa" id="Aqu2.1.24618_001">
    <property type="protein sequence ID" value="Aqu2.1.24618_001"/>
    <property type="gene ID" value="Aqu2.1.24618"/>
</dbReference>
<feature type="compositionally biased region" description="Low complexity" evidence="15">
    <location>
        <begin position="1321"/>
        <end position="1333"/>
    </location>
</feature>
<dbReference type="Pfam" id="PF25828">
    <property type="entry name" value="CC_Cfap43"/>
    <property type="match status" value="1"/>
</dbReference>
<feature type="region of interest" description="Disordered" evidence="15">
    <location>
        <begin position="684"/>
        <end position="761"/>
    </location>
</feature>
<dbReference type="OrthoDB" id="1935234at2759"/>
<feature type="repeat" description="WD" evidence="13">
    <location>
        <begin position="561"/>
        <end position="595"/>
    </location>
</feature>
<evidence type="ECO:0000256" key="12">
    <source>
        <dbReference type="ARBA" id="ARBA00074727"/>
    </source>
</evidence>
<comment type="similarity">
    <text evidence="11">Belongs to the CFAP44 family.</text>
</comment>
<evidence type="ECO:0000256" key="6">
    <source>
        <dbReference type="ARBA" id="ARBA00023054"/>
    </source>
</evidence>
<evidence type="ECO:0000256" key="9">
    <source>
        <dbReference type="ARBA" id="ARBA00023273"/>
    </source>
</evidence>
<comment type="subcellular location">
    <subcellularLocation>
        <location evidence="1">Cytoplasm</location>
        <location evidence="1">Cytoskeleton</location>
        <location evidence="1">Flagellum axoneme</location>
    </subcellularLocation>
</comment>
<evidence type="ECO:0000256" key="1">
    <source>
        <dbReference type="ARBA" id="ARBA00004611"/>
    </source>
</evidence>
<dbReference type="PANTHER" id="PTHR14885:SF3">
    <property type="entry name" value="CILIA- AND FLAGELLA-ASSOCIATED PROTEIN 44"/>
    <property type="match status" value="1"/>
</dbReference>
<evidence type="ECO:0000256" key="3">
    <source>
        <dbReference type="ARBA" id="ARBA00022574"/>
    </source>
</evidence>
<dbReference type="STRING" id="400682.A0A1X7UAE0"/>
<evidence type="ECO:0000256" key="7">
    <source>
        <dbReference type="ARBA" id="ARBA00023069"/>
    </source>
</evidence>
<keyword evidence="9" id="KW-0966">Cell projection</keyword>
<accession>A0A1X7UAE0</accession>
<keyword evidence="7" id="KW-0969">Cilium</keyword>
<feature type="region of interest" description="Disordered" evidence="15">
    <location>
        <begin position="1783"/>
        <end position="1802"/>
    </location>
</feature>
<feature type="compositionally biased region" description="Acidic residues" evidence="15">
    <location>
        <begin position="714"/>
        <end position="746"/>
    </location>
</feature>
<dbReference type="PROSITE" id="PS50082">
    <property type="entry name" value="WD_REPEATS_2"/>
    <property type="match status" value="4"/>
</dbReference>
<reference evidence="18" key="1">
    <citation type="journal article" date="2010" name="Nature">
        <title>The Amphimedon queenslandica genome and the evolution of animal complexity.</title>
        <authorList>
            <person name="Srivastava M."/>
            <person name="Simakov O."/>
            <person name="Chapman J."/>
            <person name="Fahey B."/>
            <person name="Gauthier M.E."/>
            <person name="Mitros T."/>
            <person name="Richards G.S."/>
            <person name="Conaco C."/>
            <person name="Dacre M."/>
            <person name="Hellsten U."/>
            <person name="Larroux C."/>
            <person name="Putnam N.H."/>
            <person name="Stanke M."/>
            <person name="Adamska M."/>
            <person name="Darling A."/>
            <person name="Degnan S.M."/>
            <person name="Oakley T.H."/>
            <person name="Plachetzki D.C."/>
            <person name="Zhai Y."/>
            <person name="Adamski M."/>
            <person name="Calcino A."/>
            <person name="Cummins S.F."/>
            <person name="Goodstein D.M."/>
            <person name="Harris C."/>
            <person name="Jackson D.J."/>
            <person name="Leys S.P."/>
            <person name="Shu S."/>
            <person name="Woodcroft B.J."/>
            <person name="Vervoort M."/>
            <person name="Kosik K.S."/>
            <person name="Manning G."/>
            <person name="Degnan B.M."/>
            <person name="Rokhsar D.S."/>
        </authorList>
    </citation>
    <scope>NUCLEOTIDE SEQUENCE [LARGE SCALE GENOMIC DNA]</scope>
</reference>
<feature type="region of interest" description="Disordered" evidence="15">
    <location>
        <begin position="1280"/>
        <end position="1348"/>
    </location>
</feature>
<evidence type="ECO:0000256" key="4">
    <source>
        <dbReference type="ARBA" id="ARBA00022737"/>
    </source>
</evidence>
<keyword evidence="18" id="KW-1185">Reference proteome</keyword>
<keyword evidence="4" id="KW-0677">Repeat</keyword>
<dbReference type="Pfam" id="PF00400">
    <property type="entry name" value="WD40"/>
    <property type="match status" value="4"/>
</dbReference>
<feature type="compositionally biased region" description="Gly residues" evidence="15">
    <location>
        <begin position="1295"/>
        <end position="1309"/>
    </location>
</feature>
<evidence type="ECO:0000256" key="5">
    <source>
        <dbReference type="ARBA" id="ARBA00022846"/>
    </source>
</evidence>
<evidence type="ECO:0000256" key="13">
    <source>
        <dbReference type="PROSITE-ProRule" id="PRU00221"/>
    </source>
</evidence>
<proteinExistence type="inferred from homology"/>
<feature type="compositionally biased region" description="Basic and acidic residues" evidence="15">
    <location>
        <begin position="1280"/>
        <end position="1291"/>
    </location>
</feature>
<feature type="compositionally biased region" description="Basic and acidic residues" evidence="15">
    <location>
        <begin position="684"/>
        <end position="712"/>
    </location>
</feature>
<dbReference type="InterPro" id="IPR015943">
    <property type="entry name" value="WD40/YVTN_repeat-like_dom_sf"/>
</dbReference>
<evidence type="ECO:0000256" key="10">
    <source>
        <dbReference type="ARBA" id="ARBA00055223"/>
    </source>
</evidence>
<feature type="compositionally biased region" description="Basic and acidic residues" evidence="15">
    <location>
        <begin position="23"/>
        <end position="88"/>
    </location>
</feature>
<dbReference type="SMART" id="SM00320">
    <property type="entry name" value="WD40"/>
    <property type="match status" value="8"/>
</dbReference>
<evidence type="ECO:0000256" key="8">
    <source>
        <dbReference type="ARBA" id="ARBA00023212"/>
    </source>
</evidence>
<reference evidence="17" key="2">
    <citation type="submission" date="2017-05" db="UniProtKB">
        <authorList>
            <consortium name="EnsemblMetazoa"/>
        </authorList>
    </citation>
    <scope>IDENTIFICATION</scope>
</reference>
<evidence type="ECO:0000256" key="2">
    <source>
        <dbReference type="ARBA" id="ARBA00022490"/>
    </source>
</evidence>
<evidence type="ECO:0000259" key="16">
    <source>
        <dbReference type="Pfam" id="PF23409"/>
    </source>
</evidence>
<dbReference type="PANTHER" id="PTHR14885">
    <property type="entry name" value="CILIA- AND FLAGELLA-ASSOCIATED PROTEIN 43-RELATED"/>
    <property type="match status" value="1"/>
</dbReference>
<feature type="domain" description="EML-like first beta-propeller" evidence="16">
    <location>
        <begin position="171"/>
        <end position="381"/>
    </location>
</feature>
<evidence type="ECO:0000256" key="14">
    <source>
        <dbReference type="SAM" id="Coils"/>
    </source>
</evidence>
<dbReference type="EnsemblMetazoa" id="XM_019999779.1">
    <property type="protein sequence ID" value="XP_019855338.1"/>
    <property type="gene ID" value="LOC100635072"/>
</dbReference>
<feature type="compositionally biased region" description="Basic and acidic residues" evidence="15">
    <location>
        <begin position="1310"/>
        <end position="1320"/>
    </location>
</feature>
<organism evidence="17">
    <name type="scientific">Amphimedon queenslandica</name>
    <name type="common">Sponge</name>
    <dbReference type="NCBI Taxonomy" id="400682"/>
    <lineage>
        <taxon>Eukaryota</taxon>
        <taxon>Metazoa</taxon>
        <taxon>Porifera</taxon>
        <taxon>Demospongiae</taxon>
        <taxon>Heteroscleromorpha</taxon>
        <taxon>Haplosclerida</taxon>
        <taxon>Niphatidae</taxon>
        <taxon>Amphimedon</taxon>
    </lineage>
</organism>
<feature type="repeat" description="WD" evidence="13">
    <location>
        <begin position="453"/>
        <end position="494"/>
    </location>
</feature>
<feature type="compositionally biased region" description="Polar residues" evidence="15">
    <location>
        <begin position="1783"/>
        <end position="1795"/>
    </location>
</feature>
<evidence type="ECO:0000313" key="17">
    <source>
        <dbReference type="EnsemblMetazoa" id="Aqu2.1.24618_001"/>
    </source>
</evidence>
<evidence type="ECO:0000313" key="18">
    <source>
        <dbReference type="Proteomes" id="UP000007879"/>
    </source>
</evidence>
<dbReference type="GO" id="GO:0060285">
    <property type="term" value="P:cilium-dependent cell motility"/>
    <property type="evidence" value="ECO:0007669"/>
    <property type="project" value="UniProtKB-ARBA"/>
</dbReference>
<feature type="region of interest" description="Disordered" evidence="15">
    <location>
        <begin position="1128"/>
        <end position="1158"/>
    </location>
</feature>
<evidence type="ECO:0000256" key="15">
    <source>
        <dbReference type="SAM" id="MobiDB-lite"/>
    </source>
</evidence>
<feature type="compositionally biased region" description="Basic and acidic residues" evidence="15">
    <location>
        <begin position="1"/>
        <end position="16"/>
    </location>
</feature>
<feature type="coiled-coil region" evidence="14">
    <location>
        <begin position="942"/>
        <end position="976"/>
    </location>
</feature>
<dbReference type="InterPro" id="IPR019775">
    <property type="entry name" value="WD40_repeat_CS"/>
</dbReference>
<dbReference type="GO" id="GO:0003341">
    <property type="term" value="P:cilium movement"/>
    <property type="evidence" value="ECO:0007669"/>
    <property type="project" value="UniProtKB-ARBA"/>
</dbReference>
<feature type="region of interest" description="Disordered" evidence="15">
    <location>
        <begin position="1"/>
        <end position="97"/>
    </location>
</feature>
<dbReference type="InParanoid" id="A0A1X7UAE0"/>
<sequence length="1856" mass="209207">MADSSEKPDEIKEGEKQSAPSVEDSKKQDKDESKQDKDPPMEEKPEEGEKKEVDVKPETKEEPEAKPEVKPLPPQEDKQEEPSKAKEEVGEEEEEEEINYEYNEMYSKPIVSKLPPDTLQFIQSYGYDCQKRSNLLAIDTDTLLYTAGNYLVFISISTGGHTYLRSLGGKSIGAITVSPSSEYIAVGEKGVNPYIAIYEYPSLRLYRILREGTEQLYSHLDFNPDGSLLASIGGNPDYMLTVWDWRKESIVLRSKAFSQDIYRVSFSPELPGQLTTSGTGHIRFWKMATTFTGLKLQGYLGKFGRTELSDISAYVELPDGKVLSGTEWGNLLLWDGGFIKVELAKKGKKLCHNGNVEALFLDEGELISAGVDGYIRIWDFEIIDGADITEESTVFEMEPLTEIKVGSDVSIKSLTRSTDPNTPTIWYAQDAKGSIWKLDIVVSHTRKVPEKLFRYHSGQIKSIDTSPVTHYAASIAEDGSVRVYDLESNKLLCHSKYTSGGNSLIWAPLSVDPNGLTLITGHSDGVLRVLSINELSTISSTSRVGAGPGTPVGDLSLAHACKPHTKDINSISVNPSGTILATGSADGTVFFLNLKDNYSPIGYVTAPAPVKHIEWNKRKEGEEEGTTPASLLVCCSEGSMALVTLPPSLLDIDTTHSYHLSSVKVVSRSFVSIKDRLKREEAEAKKLAEKERRRKERQAQREARKERLRQELGDQYESEEEEEEEEEEGEEEEEEGEEGGGGEGEEKEDKPTGPSPLLTVFTDHSDDSYYWISMGGYDCGYLYQCTLKGANDTNSPYEPPHSVPIPSITAGDIPLHSIKFNSNGQYLLTGSDNGSVEIHKLTDPYSLSGLKEEGHGTWSLGTHDNHYGQVSCMSLTYDDQYLLTGGGDGNVFVYKTNFSTSRPASHVAKVAGSDAQTIKRRIAITDDIEDSSHYSIEDAKQKAEQDRKLKAAEAKKQKVRRDIMLLRRTFTELQQRSQHLPKHLRLKQEEFMMDPSISEQLQKQLADKLDLVRREMAWESEKHSVALKKLQKKYKDTVECERTVVWTVRGGYWVSTFRCAAPSSQYLELLEKILSSDQAAANTPSTAGTGPSGRVPMRRKTRGQDTLALETLKGKGSIVESVDLSKSEIRRQKKEKRRREWEEFNQTKPGAGYEDPEEVSAISKAKSEMGDYKLKTSSDYVVSDQQRMSTEKKRRELLICRNNIFDAKRKYNDKLMALRDYKIEMIKKITLLVNELKSAQRHLPPSLRKPLPSIPTLKPEEVPERELEYTKETLIKFRDDKEKREKAEKDAAAGVGEGFGGFGGFGGGGGEDKKTEEKDSSPSSGTSSSHSIGTKGGGEGEEGKGKDDDYQLSDLEALMSSEEEVLKIYRQDSLLADIEELVKSFDDTVVHLRHEKSLLDVVMKLTELKHLTQFEELELLKEFEKRETNFTTKYRTKKKERGDLEVKIEEIEWEVQEKEKLVSVLQEQEKALDHEFMEAMGENNKFKDFLLKVYRKKIKRAKQKQGETEDSDDEDKDEDDESDSDDMSSTDEESDEEGLDDSVCPPGCDQTVFDKAIAMREKRLDLEDSITEEKKTLEGLKKERDGLLKKAKSMESHVKTALQDLQAFQLKKQQRMNELDSVVLLKLHQILHYQAQGEPPTSVGQCLVFPASARENLAQRIGELVQEKQHEKKRYRELRLQHVKMTRDRKSHEKKVAELNEKANEMMMLKFGRVVNLDALEGLTTNKMIGELEQTLKEAEMKYERAKHKLETKINDIKYELLSEVQQNTQKLDELNEFSNQSRHLEESLNQTQKNWGDDISGGSLFEPEEKAKLVDIVSIQSREIEALREEIRVLSLKGGHILPPAQPPNMLAGSL</sequence>
<feature type="region of interest" description="Disordered" evidence="15">
    <location>
        <begin position="1079"/>
        <end position="1104"/>
    </location>
</feature>
<feature type="coiled-coil region" evidence="14">
    <location>
        <begin position="1563"/>
        <end position="1597"/>
    </location>
</feature>
<keyword evidence="6 14" id="KW-0175">Coiled coil</keyword>
<feature type="coiled-coil region" evidence="14">
    <location>
        <begin position="1441"/>
        <end position="1475"/>
    </location>
</feature>
<feature type="compositionally biased region" description="Polar residues" evidence="15">
    <location>
        <begin position="1079"/>
        <end position="1089"/>
    </location>
</feature>
<feature type="compositionally biased region" description="Acidic residues" evidence="15">
    <location>
        <begin position="1508"/>
        <end position="1540"/>
    </location>
</feature>
<keyword evidence="5" id="KW-0282">Flagellum</keyword>
<feature type="repeat" description="WD" evidence="13">
    <location>
        <begin position="366"/>
        <end position="381"/>
    </location>
</feature>
<dbReference type="KEGG" id="aqu:100635072"/>